<gene>
    <name evidence="4" type="ORF">E4A48_01500</name>
</gene>
<dbReference type="EMBL" id="CP038228">
    <property type="protein sequence ID" value="QDI02551.1"/>
    <property type="molecule type" value="Genomic_DNA"/>
</dbReference>
<evidence type="ECO:0000313" key="5">
    <source>
        <dbReference type="Proteomes" id="UP000319349"/>
    </source>
</evidence>
<dbReference type="Gene3D" id="3.40.50.720">
    <property type="entry name" value="NAD(P)-binding Rossmann-like Domain"/>
    <property type="match status" value="1"/>
</dbReference>
<dbReference type="InterPro" id="IPR036291">
    <property type="entry name" value="NAD(P)-bd_dom_sf"/>
</dbReference>
<feature type="compositionally biased region" description="Basic residues" evidence="3">
    <location>
        <begin position="126"/>
        <end position="137"/>
    </location>
</feature>
<feature type="region of interest" description="Disordered" evidence="3">
    <location>
        <begin position="126"/>
        <end position="151"/>
    </location>
</feature>
<dbReference type="GO" id="GO:0016491">
    <property type="term" value="F:oxidoreductase activity"/>
    <property type="evidence" value="ECO:0007669"/>
    <property type="project" value="UniProtKB-KW"/>
</dbReference>
<reference evidence="4 5" key="1">
    <citation type="submission" date="2019-03" db="EMBL/GenBank/DDBJ databases">
        <title>Tal1 in Xanthomonas translucens pv. cerealis Contributes to Virulence in Bacterial Leaf Streak of Wheat.</title>
        <authorList>
            <person name="Shah S.M.A."/>
            <person name="Haq F."/>
            <person name="Ma W."/>
            <person name="Xu X."/>
            <person name="Wang S."/>
            <person name="Xu Z."/>
            <person name="Zou L."/>
            <person name="Zhu B."/>
            <person name="Chen G."/>
        </authorList>
    </citation>
    <scope>NUCLEOTIDE SEQUENCE [LARGE SCALE GENOMIC DNA]</scope>
    <source>
        <strain evidence="4 5">01</strain>
    </source>
</reference>
<comment type="similarity">
    <text evidence="1">Belongs to the short-chain dehydrogenases/reductases (SDR) family.</text>
</comment>
<protein>
    <submittedName>
        <fullName evidence="4">SDR family NAD(P)-dependent oxidoreductase</fullName>
    </submittedName>
</protein>
<dbReference type="PANTHER" id="PTHR43669:SF3">
    <property type="entry name" value="ALCOHOL DEHYDROGENASE, PUTATIVE (AFU_ORTHOLOGUE AFUA_3G03445)-RELATED"/>
    <property type="match status" value="1"/>
</dbReference>
<evidence type="ECO:0000256" key="3">
    <source>
        <dbReference type="SAM" id="MobiDB-lite"/>
    </source>
</evidence>
<dbReference type="RefSeq" id="WP_142741777.1">
    <property type="nucleotide sequence ID" value="NZ_CP038228.1"/>
</dbReference>
<sequence>MPDFGNAAKIVLITGAGSANWLATAKAFAAAGDTLVLADIDEIAIRAAAAALGERHLAMRMDVSDAHSIIDVTTATAARSDRMEVLINNAGIVDPRARSALDIPLEHIRRLVSFNLDGACRPWRRRRGHRDRRRRRQRDVPRNRGAFFHRSPCRRAGSRHCHAAGRAIRYRR</sequence>
<dbReference type="Proteomes" id="UP000319349">
    <property type="component" value="Chromosome"/>
</dbReference>
<keyword evidence="2" id="KW-0560">Oxidoreductase</keyword>
<evidence type="ECO:0000256" key="1">
    <source>
        <dbReference type="ARBA" id="ARBA00006484"/>
    </source>
</evidence>
<keyword evidence="5" id="KW-1185">Reference proteome</keyword>
<dbReference type="InterPro" id="IPR002347">
    <property type="entry name" value="SDR_fam"/>
</dbReference>
<organism evidence="4 5">
    <name type="scientific">Xanthomonas cerealis pv. cerealis</name>
    <dbReference type="NCBI Taxonomy" id="152263"/>
    <lineage>
        <taxon>Bacteria</taxon>
        <taxon>Pseudomonadati</taxon>
        <taxon>Pseudomonadota</taxon>
        <taxon>Gammaproteobacteria</taxon>
        <taxon>Lysobacterales</taxon>
        <taxon>Lysobacteraceae</taxon>
        <taxon>Xanthomonas</taxon>
        <taxon>Xanthomonas translucens group</taxon>
        <taxon>Xanthomonas cerealis</taxon>
    </lineage>
</organism>
<dbReference type="PANTHER" id="PTHR43669">
    <property type="entry name" value="5-KETO-D-GLUCONATE 5-REDUCTASE"/>
    <property type="match status" value="1"/>
</dbReference>
<evidence type="ECO:0000313" key="4">
    <source>
        <dbReference type="EMBL" id="QDI02551.1"/>
    </source>
</evidence>
<proteinExistence type="inferred from homology"/>
<accession>A0A514E959</accession>
<name>A0A514E959_9XANT</name>
<dbReference type="AlphaFoldDB" id="A0A514E959"/>
<dbReference type="Pfam" id="PF00106">
    <property type="entry name" value="adh_short"/>
    <property type="match status" value="1"/>
</dbReference>
<evidence type="ECO:0000256" key="2">
    <source>
        <dbReference type="ARBA" id="ARBA00023002"/>
    </source>
</evidence>
<dbReference type="SUPFAM" id="SSF51735">
    <property type="entry name" value="NAD(P)-binding Rossmann-fold domains"/>
    <property type="match status" value="1"/>
</dbReference>